<dbReference type="NCBIfam" id="TIGR00796">
    <property type="entry name" value="livcs"/>
    <property type="match status" value="1"/>
</dbReference>
<feature type="transmembrane region" description="Helical" evidence="9">
    <location>
        <begin position="148"/>
        <end position="169"/>
    </location>
</feature>
<evidence type="ECO:0000256" key="2">
    <source>
        <dbReference type="ARBA" id="ARBA00008540"/>
    </source>
</evidence>
<dbReference type="GO" id="GO:0015188">
    <property type="term" value="F:L-isoleucine transmembrane transporter activity"/>
    <property type="evidence" value="ECO:0007669"/>
    <property type="project" value="TreeGrafter"/>
</dbReference>
<comment type="function">
    <text evidence="9">Component of the transport system for branched-chain amino acids.</text>
</comment>
<keyword evidence="11" id="KW-1185">Reference proteome</keyword>
<dbReference type="Pfam" id="PF05525">
    <property type="entry name" value="Branch_AA_trans"/>
    <property type="match status" value="1"/>
</dbReference>
<feature type="transmembrane region" description="Helical" evidence="9">
    <location>
        <begin position="368"/>
        <end position="386"/>
    </location>
</feature>
<sequence>MKKNQSMQEIIILGFALFAMFFGSGNLIFPPFLGRLVGEQYLVACIGFIAMGVGLPLLGVMATAKADGQFHLVAERVGKVFSIVLMTALILAIGPFLAIPRTAATTFEMSIRPFLPNLSPVIVIALYFCLTLFFVFKPGKVIDVIGKFLTPALLVILAIIIIKGIFIPIGPLTENTIEHVFTTSLIEGYQTMDALAAVCFGGLIVANLKQKGYSDTSSIIKATLKSSLIALVGLGLIYGGLIFVGAHTSTLVGEYEKTALVIEITRQILGEMGAVFLALAVGLACLTTSIGLTTTGANYFSNLSKGRLSYNLVAVLISLLSFAIALLGVDNIVGLTVPVLKILYPMIIVLVIFTLAGKVVDDDRIYRITTYVTLIVSILDVLGQSFKIEFLQNIISYLPFAAYDFSWLIPAVVALILTKFFVIFKTKKA</sequence>
<dbReference type="AlphaFoldDB" id="A0AA42J0P1"/>
<feature type="transmembrane region" description="Helical" evidence="9">
    <location>
        <begin position="12"/>
        <end position="29"/>
    </location>
</feature>
<comment type="caution">
    <text evidence="10">The sequence shown here is derived from an EMBL/GenBank/DDBJ whole genome shotgun (WGS) entry which is preliminary data.</text>
</comment>
<evidence type="ECO:0000256" key="1">
    <source>
        <dbReference type="ARBA" id="ARBA00004651"/>
    </source>
</evidence>
<evidence type="ECO:0000313" key="10">
    <source>
        <dbReference type="EMBL" id="MDA3731614.1"/>
    </source>
</evidence>
<feature type="transmembrane region" description="Helical" evidence="9">
    <location>
        <begin position="80"/>
        <end position="98"/>
    </location>
</feature>
<dbReference type="GO" id="GO:0015820">
    <property type="term" value="P:L-leucine transport"/>
    <property type="evidence" value="ECO:0007669"/>
    <property type="project" value="TreeGrafter"/>
</dbReference>
<dbReference type="PANTHER" id="PTHR30588:SF0">
    <property type="entry name" value="BRANCHED-CHAIN AMINO ACID PERMEASE BRNQ"/>
    <property type="match status" value="1"/>
</dbReference>
<comment type="subcellular location">
    <subcellularLocation>
        <location evidence="1 9">Cell membrane</location>
        <topology evidence="1 9">Multi-pass membrane protein</topology>
    </subcellularLocation>
</comment>
<name>A0AA42J0P1_9FIRM</name>
<dbReference type="RefSeq" id="WP_053983473.1">
    <property type="nucleotide sequence ID" value="NZ_JAQIFT010000040.1"/>
</dbReference>
<feature type="transmembrane region" description="Helical" evidence="9">
    <location>
        <begin position="189"/>
        <end position="208"/>
    </location>
</feature>
<feature type="transmembrane region" description="Helical" evidence="9">
    <location>
        <begin position="308"/>
        <end position="329"/>
    </location>
</feature>
<dbReference type="Proteomes" id="UP001169242">
    <property type="component" value="Unassembled WGS sequence"/>
</dbReference>
<accession>A0AA42J0P1</accession>
<keyword evidence="5 9" id="KW-0812">Transmembrane</keyword>
<dbReference type="Gene3D" id="1.10.4160.10">
    <property type="entry name" value="Hydantoin permease"/>
    <property type="match status" value="1"/>
</dbReference>
<proteinExistence type="inferred from homology"/>
<keyword evidence="8 9" id="KW-0472">Membrane</keyword>
<comment type="similarity">
    <text evidence="2 9">Belongs to the branched chain amino acid transporter family.</text>
</comment>
<dbReference type="GO" id="GO:0015190">
    <property type="term" value="F:L-leucine transmembrane transporter activity"/>
    <property type="evidence" value="ECO:0007669"/>
    <property type="project" value="TreeGrafter"/>
</dbReference>
<dbReference type="GO" id="GO:0005304">
    <property type="term" value="F:L-valine transmembrane transporter activity"/>
    <property type="evidence" value="ECO:0007669"/>
    <property type="project" value="TreeGrafter"/>
</dbReference>
<dbReference type="GO" id="GO:0015818">
    <property type="term" value="P:isoleucine transport"/>
    <property type="evidence" value="ECO:0007669"/>
    <property type="project" value="TreeGrafter"/>
</dbReference>
<evidence type="ECO:0000256" key="6">
    <source>
        <dbReference type="ARBA" id="ARBA00022970"/>
    </source>
</evidence>
<keyword evidence="3 9" id="KW-0813">Transport</keyword>
<feature type="transmembrane region" description="Helical" evidence="9">
    <location>
        <begin position="228"/>
        <end position="252"/>
    </location>
</feature>
<reference evidence="10" key="1">
    <citation type="journal article" date="2023" name="Int. J. Syst. Evol. Microbiol.">
        <title>&lt;i&gt;Holtiella tumoricola&lt;/i&gt; gen. nov. sp. nov., isolated from a human clinical sample.</title>
        <authorList>
            <person name="Allen-Vercoe E."/>
            <person name="Daigneault M.C."/>
            <person name="Vancuren S.J."/>
            <person name="Cochrane K."/>
            <person name="O'Neal L.L."/>
            <person name="Sankaranarayanan K."/>
            <person name="Lawson P.A."/>
        </authorList>
    </citation>
    <scope>NUCLEOTIDE SEQUENCE</scope>
    <source>
        <strain evidence="10">CC70A</strain>
    </source>
</reference>
<evidence type="ECO:0000256" key="9">
    <source>
        <dbReference type="RuleBase" id="RU362122"/>
    </source>
</evidence>
<feature type="transmembrane region" description="Helical" evidence="9">
    <location>
        <begin position="41"/>
        <end position="60"/>
    </location>
</feature>
<keyword evidence="4" id="KW-1003">Cell membrane</keyword>
<evidence type="ECO:0000256" key="4">
    <source>
        <dbReference type="ARBA" id="ARBA00022475"/>
    </source>
</evidence>
<keyword evidence="7 9" id="KW-1133">Transmembrane helix</keyword>
<dbReference type="InterPro" id="IPR004685">
    <property type="entry name" value="Brnchd-chn_aa_trnsp_Livcs"/>
</dbReference>
<dbReference type="GO" id="GO:0005886">
    <property type="term" value="C:plasma membrane"/>
    <property type="evidence" value="ECO:0007669"/>
    <property type="project" value="UniProtKB-SubCell"/>
</dbReference>
<feature type="transmembrane region" description="Helical" evidence="9">
    <location>
        <begin position="118"/>
        <end position="136"/>
    </location>
</feature>
<evidence type="ECO:0000256" key="5">
    <source>
        <dbReference type="ARBA" id="ARBA00022692"/>
    </source>
</evidence>
<feature type="transmembrane region" description="Helical" evidence="9">
    <location>
        <begin position="335"/>
        <end position="356"/>
    </location>
</feature>
<evidence type="ECO:0000256" key="8">
    <source>
        <dbReference type="ARBA" id="ARBA00023136"/>
    </source>
</evidence>
<protein>
    <recommendedName>
        <fullName evidence="9">Branched-chain amino acid transport system carrier protein</fullName>
    </recommendedName>
</protein>
<dbReference type="EMBL" id="JAQIFT010000040">
    <property type="protein sequence ID" value="MDA3731614.1"/>
    <property type="molecule type" value="Genomic_DNA"/>
</dbReference>
<organism evidence="10 11">
    <name type="scientific">Holtiella tumoricola</name>
    <dbReference type="NCBI Taxonomy" id="3018743"/>
    <lineage>
        <taxon>Bacteria</taxon>
        <taxon>Bacillati</taxon>
        <taxon>Bacillota</taxon>
        <taxon>Clostridia</taxon>
        <taxon>Lachnospirales</taxon>
        <taxon>Cellulosilyticaceae</taxon>
        <taxon>Holtiella</taxon>
    </lineage>
</organism>
<dbReference type="PANTHER" id="PTHR30588">
    <property type="entry name" value="BRANCHED-CHAIN AMINO ACID TRANSPORT SYSTEM 2 CARRIER PROTEIN"/>
    <property type="match status" value="1"/>
</dbReference>
<keyword evidence="6 9" id="KW-0029">Amino-acid transport</keyword>
<evidence type="ECO:0000313" key="11">
    <source>
        <dbReference type="Proteomes" id="UP001169242"/>
    </source>
</evidence>
<feature type="transmembrane region" description="Helical" evidence="9">
    <location>
        <begin position="406"/>
        <end position="424"/>
    </location>
</feature>
<evidence type="ECO:0000256" key="3">
    <source>
        <dbReference type="ARBA" id="ARBA00022448"/>
    </source>
</evidence>
<feature type="transmembrane region" description="Helical" evidence="9">
    <location>
        <begin position="272"/>
        <end position="296"/>
    </location>
</feature>
<evidence type="ECO:0000256" key="7">
    <source>
        <dbReference type="ARBA" id="ARBA00022989"/>
    </source>
</evidence>
<gene>
    <name evidence="10" type="primary">brnQ</name>
    <name evidence="10" type="ORF">PBV87_09015</name>
</gene>